<dbReference type="RefSeq" id="WP_119716452.1">
    <property type="nucleotide sequence ID" value="NZ_OMOH01000012.1"/>
</dbReference>
<dbReference type="SUPFAM" id="SSF46894">
    <property type="entry name" value="C-terminal effector domain of the bipartite response regulators"/>
    <property type="match status" value="1"/>
</dbReference>
<feature type="modified residue" description="4-aspartylphosphate" evidence="5">
    <location>
        <position position="54"/>
    </location>
</feature>
<dbReference type="GO" id="GO:0003677">
    <property type="term" value="F:DNA binding"/>
    <property type="evidence" value="ECO:0007669"/>
    <property type="project" value="UniProtKB-KW"/>
</dbReference>
<dbReference type="CDD" id="cd17535">
    <property type="entry name" value="REC_NarL-like"/>
    <property type="match status" value="1"/>
</dbReference>
<dbReference type="OrthoDB" id="9808843at2"/>
<dbReference type="SMART" id="SM00448">
    <property type="entry name" value="REC"/>
    <property type="match status" value="1"/>
</dbReference>
<dbReference type="Proteomes" id="UP000265962">
    <property type="component" value="Unassembled WGS sequence"/>
</dbReference>
<dbReference type="GO" id="GO:0006355">
    <property type="term" value="P:regulation of DNA-templated transcription"/>
    <property type="evidence" value="ECO:0007669"/>
    <property type="project" value="InterPro"/>
</dbReference>
<dbReference type="InterPro" id="IPR011006">
    <property type="entry name" value="CheY-like_superfamily"/>
</dbReference>
<feature type="domain" description="Response regulatory" evidence="8">
    <location>
        <begin position="3"/>
        <end position="118"/>
    </location>
</feature>
<keyword evidence="10" id="KW-1185">Reference proteome</keyword>
<dbReference type="InterPro" id="IPR016032">
    <property type="entry name" value="Sig_transdc_resp-reg_C-effctor"/>
</dbReference>
<dbReference type="PANTHER" id="PTHR43214">
    <property type="entry name" value="TWO-COMPONENT RESPONSE REGULATOR"/>
    <property type="match status" value="1"/>
</dbReference>
<dbReference type="PANTHER" id="PTHR43214:SF24">
    <property type="entry name" value="TRANSCRIPTIONAL REGULATORY PROTEIN NARL-RELATED"/>
    <property type="match status" value="1"/>
</dbReference>
<reference evidence="10" key="1">
    <citation type="submission" date="2018-02" db="EMBL/GenBank/DDBJ databases">
        <authorList>
            <person name="Hornung B."/>
        </authorList>
    </citation>
    <scope>NUCLEOTIDE SEQUENCE [LARGE SCALE GENOMIC DNA]</scope>
</reference>
<dbReference type="InterPro" id="IPR039420">
    <property type="entry name" value="WalR-like"/>
</dbReference>
<evidence type="ECO:0000313" key="10">
    <source>
        <dbReference type="Proteomes" id="UP000265962"/>
    </source>
</evidence>
<dbReference type="SUPFAM" id="SSF52172">
    <property type="entry name" value="CheY-like"/>
    <property type="match status" value="1"/>
</dbReference>
<keyword evidence="4" id="KW-0804">Transcription</keyword>
<evidence type="ECO:0000256" key="5">
    <source>
        <dbReference type="PROSITE-ProRule" id="PRU00169"/>
    </source>
</evidence>
<protein>
    <submittedName>
        <fullName evidence="9">CheY-like superfamily</fullName>
    </submittedName>
</protein>
<name>A0A375I591_9ACTN</name>
<dbReference type="AlphaFoldDB" id="A0A375I591"/>
<dbReference type="Gene3D" id="3.40.50.2300">
    <property type="match status" value="1"/>
</dbReference>
<keyword evidence="1 5" id="KW-0597">Phosphoprotein</keyword>
<dbReference type="InterPro" id="IPR001789">
    <property type="entry name" value="Sig_transdc_resp-reg_receiver"/>
</dbReference>
<dbReference type="Pfam" id="PF00072">
    <property type="entry name" value="Response_reg"/>
    <property type="match status" value="1"/>
</dbReference>
<keyword evidence="2" id="KW-0805">Transcription regulation</keyword>
<dbReference type="PROSITE" id="PS50110">
    <property type="entry name" value="RESPONSE_REGULATORY"/>
    <property type="match status" value="1"/>
</dbReference>
<dbReference type="PROSITE" id="PS00622">
    <property type="entry name" value="HTH_LUXR_1"/>
    <property type="match status" value="1"/>
</dbReference>
<proteinExistence type="predicted"/>
<sequence length="233" mass="24764">MIRVLLADDQKLVRTGFDMILSLEDDIAVAGQACDGAQAIELARSEHPDVILMDVQMPGVDGIEATRVIVDEHLAKVIMVTTFDRDDYVFEALGAGASGFILKNADPDELVSAVRAVARGDALLSPQVTLRVIRAMAAPGARTQPPADAPGEPAPQAPLQRAAAGPAHIPELTDRETDVLRAIARGLSNAEIAAELFVSEATVKTHVSNLLAKLGLRDRVQAVAWAFRHGLAE</sequence>
<feature type="region of interest" description="Disordered" evidence="6">
    <location>
        <begin position="139"/>
        <end position="165"/>
    </location>
</feature>
<dbReference type="CDD" id="cd06170">
    <property type="entry name" value="LuxR_C_like"/>
    <property type="match status" value="1"/>
</dbReference>
<dbReference type="SMART" id="SM00421">
    <property type="entry name" value="HTH_LUXR"/>
    <property type="match status" value="1"/>
</dbReference>
<evidence type="ECO:0000256" key="6">
    <source>
        <dbReference type="SAM" id="MobiDB-lite"/>
    </source>
</evidence>
<dbReference type="InterPro" id="IPR000792">
    <property type="entry name" value="Tscrpt_reg_LuxR_C"/>
</dbReference>
<gene>
    <name evidence="9" type="ORF">PROPJV5_2311</name>
</gene>
<organism evidence="9 10">
    <name type="scientific">Propionibacterium ruminifibrarum</name>
    <dbReference type="NCBI Taxonomy" id="1962131"/>
    <lineage>
        <taxon>Bacteria</taxon>
        <taxon>Bacillati</taxon>
        <taxon>Actinomycetota</taxon>
        <taxon>Actinomycetes</taxon>
        <taxon>Propionibacteriales</taxon>
        <taxon>Propionibacteriaceae</taxon>
        <taxon>Propionibacterium</taxon>
    </lineage>
</organism>
<evidence type="ECO:0000259" key="8">
    <source>
        <dbReference type="PROSITE" id="PS50110"/>
    </source>
</evidence>
<evidence type="ECO:0000259" key="7">
    <source>
        <dbReference type="PROSITE" id="PS50043"/>
    </source>
</evidence>
<evidence type="ECO:0000313" key="9">
    <source>
        <dbReference type="EMBL" id="SPF69360.1"/>
    </source>
</evidence>
<feature type="domain" description="HTH luxR-type" evidence="7">
    <location>
        <begin position="165"/>
        <end position="230"/>
    </location>
</feature>
<evidence type="ECO:0000256" key="1">
    <source>
        <dbReference type="ARBA" id="ARBA00022553"/>
    </source>
</evidence>
<dbReference type="GO" id="GO:0000160">
    <property type="term" value="P:phosphorelay signal transduction system"/>
    <property type="evidence" value="ECO:0007669"/>
    <property type="project" value="InterPro"/>
</dbReference>
<dbReference type="InterPro" id="IPR058245">
    <property type="entry name" value="NreC/VraR/RcsB-like_REC"/>
</dbReference>
<dbReference type="PRINTS" id="PR00038">
    <property type="entry name" value="HTHLUXR"/>
</dbReference>
<evidence type="ECO:0000256" key="2">
    <source>
        <dbReference type="ARBA" id="ARBA00023015"/>
    </source>
</evidence>
<dbReference type="Pfam" id="PF00196">
    <property type="entry name" value="GerE"/>
    <property type="match status" value="1"/>
</dbReference>
<accession>A0A375I591</accession>
<keyword evidence="3" id="KW-0238">DNA-binding</keyword>
<evidence type="ECO:0000256" key="3">
    <source>
        <dbReference type="ARBA" id="ARBA00023125"/>
    </source>
</evidence>
<evidence type="ECO:0000256" key="4">
    <source>
        <dbReference type="ARBA" id="ARBA00023163"/>
    </source>
</evidence>
<dbReference type="PROSITE" id="PS50043">
    <property type="entry name" value="HTH_LUXR_2"/>
    <property type="match status" value="1"/>
</dbReference>
<dbReference type="EMBL" id="OMOH01000012">
    <property type="protein sequence ID" value="SPF69360.1"/>
    <property type="molecule type" value="Genomic_DNA"/>
</dbReference>